<dbReference type="AlphaFoldDB" id="A0AAD7Y6R3"/>
<dbReference type="PANTHER" id="PTHR10083:SF374">
    <property type="entry name" value="BPTI_KUNITZ INHIBITOR DOMAIN-CONTAINING PROTEIN"/>
    <property type="match status" value="1"/>
</dbReference>
<dbReference type="Proteomes" id="UP001231518">
    <property type="component" value="Chromosome 29"/>
</dbReference>
<proteinExistence type="predicted"/>
<dbReference type="PANTHER" id="PTHR10083">
    <property type="entry name" value="KUNITZ-TYPE PROTEASE INHIBITOR-RELATED"/>
    <property type="match status" value="1"/>
</dbReference>
<evidence type="ECO:0000313" key="5">
    <source>
        <dbReference type="EMBL" id="KAJ8704597.1"/>
    </source>
</evidence>
<dbReference type="InterPro" id="IPR002223">
    <property type="entry name" value="Kunitz_BPTI"/>
</dbReference>
<comment type="caution">
    <text evidence="5">The sequence shown here is derived from an EMBL/GenBank/DDBJ whole genome shotgun (WGS) entry which is preliminary data.</text>
</comment>
<dbReference type="Pfam" id="PF00014">
    <property type="entry name" value="Kunitz_BPTI"/>
    <property type="match status" value="1"/>
</dbReference>
<dbReference type="InterPro" id="IPR036880">
    <property type="entry name" value="Kunitz_BPTI_sf"/>
</dbReference>
<evidence type="ECO:0000259" key="4">
    <source>
        <dbReference type="PROSITE" id="PS50279"/>
    </source>
</evidence>
<dbReference type="GO" id="GO:0005615">
    <property type="term" value="C:extracellular space"/>
    <property type="evidence" value="ECO:0007669"/>
    <property type="project" value="TreeGrafter"/>
</dbReference>
<gene>
    <name evidence="5" type="ORF">PYW07_011785</name>
</gene>
<dbReference type="Gene3D" id="4.10.410.10">
    <property type="entry name" value="Pancreatic trypsin inhibitor Kunitz domain"/>
    <property type="match status" value="1"/>
</dbReference>
<evidence type="ECO:0000256" key="1">
    <source>
        <dbReference type="ARBA" id="ARBA00022690"/>
    </source>
</evidence>
<accession>A0AAD7Y6R3</accession>
<dbReference type="InterPro" id="IPR020901">
    <property type="entry name" value="Prtase_inh_Kunz-CS"/>
</dbReference>
<dbReference type="EMBL" id="JARGEI010000031">
    <property type="protein sequence ID" value="KAJ8704597.1"/>
    <property type="molecule type" value="Genomic_DNA"/>
</dbReference>
<feature type="domain" description="BPTI/Kunitz inhibitor" evidence="4">
    <location>
        <begin position="58"/>
        <end position="114"/>
    </location>
</feature>
<dbReference type="PROSITE" id="PS50279">
    <property type="entry name" value="BPTI_KUNITZ_2"/>
    <property type="match status" value="1"/>
</dbReference>
<protein>
    <recommendedName>
        <fullName evidence="4">BPTI/Kunitz inhibitor domain-containing protein</fullName>
    </recommendedName>
</protein>
<evidence type="ECO:0000256" key="3">
    <source>
        <dbReference type="ARBA" id="ARBA00023157"/>
    </source>
</evidence>
<sequence>MPTASLLPLSRSNRELRFLGLHIPFLNDSRYNPFKRKPKTTTPKRPKKTKPCFLHARCQLPIDPGYCGVLTVLSTPVIRYGYDRNSARCIQFTYSGCGGNTNRFSNYNRCLTTCFYSQTSLNQLVNLVGSLVSQFT</sequence>
<organism evidence="5 6">
    <name type="scientific">Mythimna separata</name>
    <name type="common">Oriental armyworm</name>
    <name type="synonym">Pseudaletia separata</name>
    <dbReference type="NCBI Taxonomy" id="271217"/>
    <lineage>
        <taxon>Eukaryota</taxon>
        <taxon>Metazoa</taxon>
        <taxon>Ecdysozoa</taxon>
        <taxon>Arthropoda</taxon>
        <taxon>Hexapoda</taxon>
        <taxon>Insecta</taxon>
        <taxon>Pterygota</taxon>
        <taxon>Neoptera</taxon>
        <taxon>Endopterygota</taxon>
        <taxon>Lepidoptera</taxon>
        <taxon>Glossata</taxon>
        <taxon>Ditrysia</taxon>
        <taxon>Noctuoidea</taxon>
        <taxon>Noctuidae</taxon>
        <taxon>Noctuinae</taxon>
        <taxon>Hadenini</taxon>
        <taxon>Mythimna</taxon>
    </lineage>
</organism>
<name>A0AAD7Y6R3_MYTSE</name>
<reference evidence="5" key="1">
    <citation type="submission" date="2023-03" db="EMBL/GenBank/DDBJ databases">
        <title>Chromosome-level genomes of two armyworms, Mythimna separata and Mythimna loreyi, provide insights into the biosynthesis and reception of sex pheromones.</title>
        <authorList>
            <person name="Zhao H."/>
        </authorList>
    </citation>
    <scope>NUCLEOTIDE SEQUENCE</scope>
    <source>
        <strain evidence="5">BeijingLab</strain>
        <tissue evidence="5">Pupa</tissue>
    </source>
</reference>
<keyword evidence="6" id="KW-1185">Reference proteome</keyword>
<keyword evidence="1" id="KW-0646">Protease inhibitor</keyword>
<dbReference type="SMART" id="SM00131">
    <property type="entry name" value="KU"/>
    <property type="match status" value="1"/>
</dbReference>
<dbReference type="PROSITE" id="PS00280">
    <property type="entry name" value="BPTI_KUNITZ_1"/>
    <property type="match status" value="1"/>
</dbReference>
<dbReference type="GO" id="GO:0004867">
    <property type="term" value="F:serine-type endopeptidase inhibitor activity"/>
    <property type="evidence" value="ECO:0007669"/>
    <property type="project" value="UniProtKB-KW"/>
</dbReference>
<evidence type="ECO:0000313" key="6">
    <source>
        <dbReference type="Proteomes" id="UP001231518"/>
    </source>
</evidence>
<dbReference type="InterPro" id="IPR050098">
    <property type="entry name" value="TFPI/VKTCI-like"/>
</dbReference>
<keyword evidence="3" id="KW-1015">Disulfide bond</keyword>
<dbReference type="SUPFAM" id="SSF57362">
    <property type="entry name" value="BPTI-like"/>
    <property type="match status" value="1"/>
</dbReference>
<dbReference type="PRINTS" id="PR00759">
    <property type="entry name" value="BASICPTASE"/>
</dbReference>
<keyword evidence="2" id="KW-0722">Serine protease inhibitor</keyword>
<evidence type="ECO:0000256" key="2">
    <source>
        <dbReference type="ARBA" id="ARBA00022900"/>
    </source>
</evidence>
<dbReference type="CDD" id="cd00109">
    <property type="entry name" value="Kunitz-type"/>
    <property type="match status" value="1"/>
</dbReference>